<dbReference type="AlphaFoldDB" id="A0A218P757"/>
<dbReference type="EMBL" id="CP015102">
    <property type="protein sequence ID" value="ASJ06616.1"/>
    <property type="molecule type" value="Genomic_DNA"/>
</dbReference>
<evidence type="ECO:0000313" key="1">
    <source>
        <dbReference type="EMBL" id="ASJ06616.1"/>
    </source>
</evidence>
<proteinExistence type="predicted"/>
<gene>
    <name evidence="1" type="ORF">A3L08_04400</name>
</gene>
<protein>
    <recommendedName>
        <fullName evidence="3">KaiC-like domain-containing protein</fullName>
    </recommendedName>
</protein>
<dbReference type="GeneID" id="33315484"/>
<sequence length="226" mass="25380">MDPLEIMAMSTRQLSPTLISHEIGSDVEVIIYHLIKMLQPDYEKVVVISFNDAYYSVVKYLRAVYPDVDATLKNVVLVSINPLVEESMNPDLILRTSDPEIIGGRIRAAFSGMSNVLYIVLGLDIYGVRRTRDLPVMIPAITKTLSLGGNNGILMAFNVKLFPENIVELVNSFSLSVFRLSVKVEGESLKRVLTVVRSPFLEYNLKSWSYMVTKGGLIFTPEKEPY</sequence>
<dbReference type="Proteomes" id="UP000197418">
    <property type="component" value="Chromosome"/>
</dbReference>
<accession>A0A218P757</accession>
<reference evidence="1 2" key="1">
    <citation type="submission" date="2016-04" db="EMBL/GenBank/DDBJ databases">
        <title>Complete genome sequence of Thermococcus pacificus type strain P4.</title>
        <authorList>
            <person name="Oger P.M."/>
        </authorList>
    </citation>
    <scope>NUCLEOTIDE SEQUENCE [LARGE SCALE GENOMIC DNA]</scope>
    <source>
        <strain evidence="1 2">P-4</strain>
    </source>
</reference>
<evidence type="ECO:0000313" key="2">
    <source>
        <dbReference type="Proteomes" id="UP000197418"/>
    </source>
</evidence>
<organism evidence="1 2">
    <name type="scientific">Thermococcus pacificus</name>
    <dbReference type="NCBI Taxonomy" id="71998"/>
    <lineage>
        <taxon>Archaea</taxon>
        <taxon>Methanobacteriati</taxon>
        <taxon>Methanobacteriota</taxon>
        <taxon>Thermococci</taxon>
        <taxon>Thermococcales</taxon>
        <taxon>Thermococcaceae</taxon>
        <taxon>Thermococcus</taxon>
    </lineage>
</organism>
<name>A0A218P757_9EURY</name>
<dbReference type="OrthoDB" id="85349at2157"/>
<keyword evidence="2" id="KW-1185">Reference proteome</keyword>
<evidence type="ECO:0008006" key="3">
    <source>
        <dbReference type="Google" id="ProtNLM"/>
    </source>
</evidence>
<dbReference type="KEGG" id="tpaf:A3L08_04400"/>
<dbReference type="RefSeq" id="WP_198362136.1">
    <property type="nucleotide sequence ID" value="NZ_CP015102.1"/>
</dbReference>